<sequence>MSFPEGVMQAHQKLHSLLPSVEGRNFYGISRPSDSKEIIYRAAVEEAYTGEAEKYGCEAFTIKKGDYLSETLTNWREDEKQIGETFQKLLADPRLDPEGYCLEVYVSDDEMRCMVPLRTL</sequence>
<name>A0A7C9F654_9BACT</name>
<reference evidence="1 2" key="1">
    <citation type="submission" date="2019-10" db="EMBL/GenBank/DDBJ databases">
        <title>Draft Genome Sequence of Cytophagaceae sp. SJW1-29.</title>
        <authorList>
            <person name="Choi A."/>
        </authorList>
    </citation>
    <scope>NUCLEOTIDE SEQUENCE [LARGE SCALE GENOMIC DNA]</scope>
    <source>
        <strain evidence="1 2">SJW1-29</strain>
    </source>
</reference>
<dbReference type="Proteomes" id="UP000479293">
    <property type="component" value="Unassembled WGS sequence"/>
</dbReference>
<evidence type="ECO:0000313" key="1">
    <source>
        <dbReference type="EMBL" id="MPR33906.1"/>
    </source>
</evidence>
<comment type="caution">
    <text evidence="1">The sequence shown here is derived from an EMBL/GenBank/DDBJ whole genome shotgun (WGS) entry which is preliminary data.</text>
</comment>
<gene>
    <name evidence="1" type="ORF">GBK04_11125</name>
</gene>
<accession>A0A7C9F654</accession>
<keyword evidence="2" id="KW-1185">Reference proteome</keyword>
<dbReference type="EMBL" id="WHLY01000002">
    <property type="protein sequence ID" value="MPR33906.1"/>
    <property type="molecule type" value="Genomic_DNA"/>
</dbReference>
<dbReference type="RefSeq" id="WP_152759671.1">
    <property type="nucleotide sequence ID" value="NZ_WHLY01000002.1"/>
</dbReference>
<dbReference type="AlphaFoldDB" id="A0A7C9F654"/>
<organism evidence="1 2">
    <name type="scientific">Salmonirosea aquatica</name>
    <dbReference type="NCBI Taxonomy" id="2654236"/>
    <lineage>
        <taxon>Bacteria</taxon>
        <taxon>Pseudomonadati</taxon>
        <taxon>Bacteroidota</taxon>
        <taxon>Cytophagia</taxon>
        <taxon>Cytophagales</taxon>
        <taxon>Spirosomataceae</taxon>
        <taxon>Salmonirosea</taxon>
    </lineage>
</organism>
<protein>
    <submittedName>
        <fullName evidence="1">Transcriptional regulator</fullName>
    </submittedName>
</protein>
<evidence type="ECO:0000313" key="2">
    <source>
        <dbReference type="Proteomes" id="UP000479293"/>
    </source>
</evidence>
<proteinExistence type="predicted"/>